<dbReference type="OrthoDB" id="60033at2759"/>
<dbReference type="GeneID" id="7050939"/>
<feature type="region of interest" description="Disordered" evidence="8">
    <location>
        <begin position="41"/>
        <end position="76"/>
    </location>
</feature>
<dbReference type="PRINTS" id="PR00056">
    <property type="entry name" value="HSFDOMAIN"/>
</dbReference>
<dbReference type="GO" id="GO:0000785">
    <property type="term" value="C:chromatin"/>
    <property type="evidence" value="ECO:0007669"/>
    <property type="project" value="EnsemblFungi"/>
</dbReference>
<feature type="region of interest" description="Disordered" evidence="8">
    <location>
        <begin position="301"/>
        <end position="340"/>
    </location>
</feature>
<evidence type="ECO:0000313" key="12">
    <source>
        <dbReference type="Proteomes" id="UP000001744"/>
    </source>
</evidence>
<dbReference type="OMA" id="FANPNFQ"/>
<dbReference type="SMART" id="SM00415">
    <property type="entry name" value="HSF"/>
    <property type="match status" value="1"/>
</dbReference>
<dbReference type="JaponicusDB" id="SJAG_04388">
    <property type="gene designation" value="hsf1"/>
</dbReference>
<organism evidence="10 12">
    <name type="scientific">Schizosaccharomyces japonicus (strain yFS275 / FY16936)</name>
    <name type="common">Fission yeast</name>
    <dbReference type="NCBI Taxonomy" id="402676"/>
    <lineage>
        <taxon>Eukaryota</taxon>
        <taxon>Fungi</taxon>
        <taxon>Dikarya</taxon>
        <taxon>Ascomycota</taxon>
        <taxon>Taphrinomycotina</taxon>
        <taxon>Schizosaccharomycetes</taxon>
        <taxon>Schizosaccharomycetales</taxon>
        <taxon>Schizosaccharomycetaceae</taxon>
        <taxon>Schizosaccharomyces</taxon>
    </lineage>
</organism>
<dbReference type="PANTHER" id="PTHR10015">
    <property type="entry name" value="HEAT SHOCK TRANSCRIPTION FACTOR"/>
    <property type="match status" value="1"/>
</dbReference>
<evidence type="ECO:0000256" key="5">
    <source>
        <dbReference type="ARBA" id="ARBA00023163"/>
    </source>
</evidence>
<evidence type="ECO:0000256" key="4">
    <source>
        <dbReference type="ARBA" id="ARBA00023125"/>
    </source>
</evidence>
<feature type="region of interest" description="Disordered" evidence="8">
    <location>
        <begin position="393"/>
        <end position="432"/>
    </location>
</feature>
<feature type="compositionally biased region" description="Low complexity" evidence="8">
    <location>
        <begin position="43"/>
        <end position="56"/>
    </location>
</feature>
<dbReference type="InterPro" id="IPR000232">
    <property type="entry name" value="HSF_DNA-bd"/>
</dbReference>
<evidence type="ECO:0000313" key="11">
    <source>
        <dbReference type="JaponicusDB" id="SJAG_04388"/>
    </source>
</evidence>
<keyword evidence="6" id="KW-0539">Nucleus</keyword>
<proteinExistence type="inferred from homology"/>
<gene>
    <name evidence="11" type="primary">hsf1</name>
    <name evidence="10" type="ORF">SJAG_04388</name>
</gene>
<feature type="compositionally biased region" description="Polar residues" evidence="8">
    <location>
        <begin position="628"/>
        <end position="638"/>
    </location>
</feature>
<keyword evidence="3" id="KW-0805">Transcription regulation</keyword>
<feature type="compositionally biased region" description="Polar residues" evidence="8">
    <location>
        <begin position="645"/>
        <end position="665"/>
    </location>
</feature>
<feature type="domain" description="HSF-type DNA-binding" evidence="9">
    <location>
        <begin position="138"/>
        <end position="162"/>
    </location>
</feature>
<evidence type="ECO:0000256" key="6">
    <source>
        <dbReference type="ARBA" id="ARBA00023242"/>
    </source>
</evidence>
<evidence type="ECO:0000313" key="10">
    <source>
        <dbReference type="EMBL" id="EEB09204.2"/>
    </source>
</evidence>
<dbReference type="eggNOG" id="KOG0627">
    <property type="taxonomic scope" value="Eukaryota"/>
</dbReference>
<dbReference type="STRING" id="402676.B6K6Q0"/>
<comment type="similarity">
    <text evidence="2 7">Belongs to the HSF family.</text>
</comment>
<dbReference type="Pfam" id="PF00447">
    <property type="entry name" value="HSF_DNA-bind"/>
    <property type="match status" value="1"/>
</dbReference>
<dbReference type="InterPro" id="IPR036390">
    <property type="entry name" value="WH_DNA-bd_sf"/>
</dbReference>
<dbReference type="SUPFAM" id="SSF46785">
    <property type="entry name" value="Winged helix' DNA-binding domain"/>
    <property type="match status" value="1"/>
</dbReference>
<accession>B6K6Q0</accession>
<dbReference type="VEuPathDB" id="FungiDB:SJAG_04388"/>
<feature type="compositionally biased region" description="Low complexity" evidence="8">
    <location>
        <begin position="65"/>
        <end position="74"/>
    </location>
</feature>
<dbReference type="RefSeq" id="XP_002175497.2">
    <property type="nucleotide sequence ID" value="XM_002175461.2"/>
</dbReference>
<evidence type="ECO:0000259" key="9">
    <source>
        <dbReference type="PROSITE" id="PS00434"/>
    </source>
</evidence>
<dbReference type="GO" id="GO:0005737">
    <property type="term" value="C:cytoplasm"/>
    <property type="evidence" value="ECO:0007669"/>
    <property type="project" value="EnsemblFungi"/>
</dbReference>
<dbReference type="GO" id="GO:0000978">
    <property type="term" value="F:RNA polymerase II cis-regulatory region sequence-specific DNA binding"/>
    <property type="evidence" value="ECO:0007669"/>
    <property type="project" value="EnsemblFungi"/>
</dbReference>
<dbReference type="GO" id="GO:0005634">
    <property type="term" value="C:nucleus"/>
    <property type="evidence" value="ECO:0007669"/>
    <property type="project" value="UniProtKB-SubCell"/>
</dbReference>
<evidence type="ECO:0000256" key="7">
    <source>
        <dbReference type="RuleBase" id="RU004020"/>
    </source>
</evidence>
<feature type="compositionally biased region" description="Basic residues" evidence="8">
    <location>
        <begin position="679"/>
        <end position="689"/>
    </location>
</feature>
<dbReference type="InterPro" id="IPR036388">
    <property type="entry name" value="WH-like_DNA-bd_sf"/>
</dbReference>
<sequence length="689" mass="75645">MVNQGTDNLLMQERAVLRNTDVSGGPILSGINTLNGKQSTIVQGQQSHLPQLQQPQDSDRERSVPRSYSQSSSVLTPNNASALITSSSTLPQTRRVNQFSNKLYNMVNEPSTNNLICWSERGDSFLVLGHEDFAKTVLPRYFKHKNFSSFVRQLNMYGFHKVPHIQQGVLQSDSPNELLEFSNPNFLRDQPELLCLVTRKKGGAQPSEETTSSSLDLSNIMAELQNIKESQAVLSNELHRIRLDNTILWQENLENKERQRRHQETIDKILRFLASVYLEGKPKPTTQVLPKNRRLLLEAKVPSSMSKHSPSNLSTASKHTASPQVERDTPQRRSVSNSNVSLSTIASSASSSDLLNVNKKEVGADVSNIANSGSLISSKLRSAHVSPLLSNSEEGMASYRPPGNPSNLANGSAVFDSLSMPTDPPATEETPNEVYLQDSSIKPVDPGIVSVPNNLRSLFPYGTRDSDLQNNVPSSSNPVTPEFCNDEDLPKSATARNGDTSLAFPSALDFGNYNPNNFRASDARSIAMSHPDYAADQERFRSLSDGIAKQDQNIQALADMLGIPLDETAPDPDVIFSTSPSTTNFPSQSPAAIESLLGANDDVFRDNNPVFDEFTTISNMDHSEHDSSTQMYGSSQPTTFPPLKVSSSMQPQLSNGAVHPQQQNDIDTDTLETLIPNPIRKKRKSSVSA</sequence>
<feature type="region of interest" description="Disordered" evidence="8">
    <location>
        <begin position="620"/>
        <end position="689"/>
    </location>
</feature>
<feature type="compositionally biased region" description="Polar residues" evidence="8">
    <location>
        <begin position="303"/>
        <end position="323"/>
    </location>
</feature>
<evidence type="ECO:0000256" key="2">
    <source>
        <dbReference type="ARBA" id="ARBA00006403"/>
    </source>
</evidence>
<dbReference type="HOGENOM" id="CLU_443554_0_0_1"/>
<keyword evidence="5" id="KW-0804">Transcription</keyword>
<reference evidence="10 12" key="1">
    <citation type="journal article" date="2011" name="Science">
        <title>Comparative functional genomics of the fission yeasts.</title>
        <authorList>
            <person name="Rhind N."/>
            <person name="Chen Z."/>
            <person name="Yassour M."/>
            <person name="Thompson D.A."/>
            <person name="Haas B.J."/>
            <person name="Habib N."/>
            <person name="Wapinski I."/>
            <person name="Roy S."/>
            <person name="Lin M.F."/>
            <person name="Heiman D.I."/>
            <person name="Young S.K."/>
            <person name="Furuya K."/>
            <person name="Guo Y."/>
            <person name="Pidoux A."/>
            <person name="Chen H.M."/>
            <person name="Robbertse B."/>
            <person name="Goldberg J.M."/>
            <person name="Aoki K."/>
            <person name="Bayne E.H."/>
            <person name="Berlin A.M."/>
            <person name="Desjardins C.A."/>
            <person name="Dobbs E."/>
            <person name="Dukaj L."/>
            <person name="Fan L."/>
            <person name="FitzGerald M.G."/>
            <person name="French C."/>
            <person name="Gujja S."/>
            <person name="Hansen K."/>
            <person name="Keifenheim D."/>
            <person name="Levin J.Z."/>
            <person name="Mosher R.A."/>
            <person name="Mueller C.A."/>
            <person name="Pfiffner J."/>
            <person name="Priest M."/>
            <person name="Russ C."/>
            <person name="Smialowska A."/>
            <person name="Swoboda P."/>
            <person name="Sykes S.M."/>
            <person name="Vaughn M."/>
            <person name="Vengrova S."/>
            <person name="Yoder R."/>
            <person name="Zeng Q."/>
            <person name="Allshire R."/>
            <person name="Baulcombe D."/>
            <person name="Birren B.W."/>
            <person name="Brown W."/>
            <person name="Ekwall K."/>
            <person name="Kellis M."/>
            <person name="Leatherwood J."/>
            <person name="Levin H."/>
            <person name="Margalit H."/>
            <person name="Martienssen R."/>
            <person name="Nieduszynski C.A."/>
            <person name="Spatafora J.W."/>
            <person name="Friedman N."/>
            <person name="Dalgaard J.Z."/>
            <person name="Baumann P."/>
            <person name="Niki H."/>
            <person name="Regev A."/>
            <person name="Nusbaum C."/>
        </authorList>
    </citation>
    <scope>NUCLEOTIDE SEQUENCE [LARGE SCALE GENOMIC DNA]</scope>
    <source>
        <strain evidence="12">yFS275 / FY16936</strain>
    </source>
</reference>
<keyword evidence="12" id="KW-1185">Reference proteome</keyword>
<dbReference type="PANTHER" id="PTHR10015:SF427">
    <property type="entry name" value="HEAT SHOCK FACTOR PROTEIN"/>
    <property type="match status" value="1"/>
</dbReference>
<protein>
    <submittedName>
        <fullName evidence="10">Transcription factor Hsf1</fullName>
    </submittedName>
</protein>
<dbReference type="PROSITE" id="PS00434">
    <property type="entry name" value="HSF_DOMAIN"/>
    <property type="match status" value="1"/>
</dbReference>
<dbReference type="Gene3D" id="1.10.10.10">
    <property type="entry name" value="Winged helix-like DNA-binding domain superfamily/Winged helix DNA-binding domain"/>
    <property type="match status" value="1"/>
</dbReference>
<evidence type="ECO:0000256" key="8">
    <source>
        <dbReference type="SAM" id="MobiDB-lite"/>
    </source>
</evidence>
<dbReference type="Proteomes" id="UP000001744">
    <property type="component" value="Unassembled WGS sequence"/>
</dbReference>
<evidence type="ECO:0000256" key="1">
    <source>
        <dbReference type="ARBA" id="ARBA00004123"/>
    </source>
</evidence>
<dbReference type="AlphaFoldDB" id="B6K6Q0"/>
<comment type="subcellular location">
    <subcellularLocation>
        <location evidence="1">Nucleus</location>
    </subcellularLocation>
</comment>
<evidence type="ECO:0000256" key="3">
    <source>
        <dbReference type="ARBA" id="ARBA00023015"/>
    </source>
</evidence>
<name>B6K6Q0_SCHJY</name>
<dbReference type="EMBL" id="KE651167">
    <property type="protein sequence ID" value="EEB09204.2"/>
    <property type="molecule type" value="Genomic_DNA"/>
</dbReference>
<dbReference type="GO" id="GO:0034605">
    <property type="term" value="P:cellular response to heat"/>
    <property type="evidence" value="ECO:0007669"/>
    <property type="project" value="EnsemblFungi"/>
</dbReference>
<dbReference type="FunFam" id="1.10.10.10:FF:000027">
    <property type="entry name" value="Heat shock transcription factor 1"/>
    <property type="match status" value="1"/>
</dbReference>
<dbReference type="GO" id="GO:0001228">
    <property type="term" value="F:DNA-binding transcription activator activity, RNA polymerase II-specific"/>
    <property type="evidence" value="ECO:0007669"/>
    <property type="project" value="EnsemblFungi"/>
</dbReference>
<keyword evidence="4" id="KW-0238">DNA-binding</keyword>